<evidence type="ECO:0000256" key="1">
    <source>
        <dbReference type="SAM" id="MobiDB-lite"/>
    </source>
</evidence>
<dbReference type="AlphaFoldDB" id="A0A7D9L2G4"/>
<evidence type="ECO:0000313" key="3">
    <source>
        <dbReference type="Proteomes" id="UP001152795"/>
    </source>
</evidence>
<name>A0A7D9L2G4_PARCT</name>
<evidence type="ECO:0000313" key="2">
    <source>
        <dbReference type="EMBL" id="CAB4021702.1"/>
    </source>
</evidence>
<dbReference type="OrthoDB" id="5977592at2759"/>
<comment type="caution">
    <text evidence="2">The sequence shown here is derived from an EMBL/GenBank/DDBJ whole genome shotgun (WGS) entry which is preliminary data.</text>
</comment>
<dbReference type="Proteomes" id="UP001152795">
    <property type="component" value="Unassembled WGS sequence"/>
</dbReference>
<reference evidence="2" key="1">
    <citation type="submission" date="2020-04" db="EMBL/GenBank/DDBJ databases">
        <authorList>
            <person name="Alioto T."/>
            <person name="Alioto T."/>
            <person name="Gomez Garrido J."/>
        </authorList>
    </citation>
    <scope>NUCLEOTIDE SEQUENCE</scope>
    <source>
        <strain evidence="2">A484AB</strain>
    </source>
</reference>
<organism evidence="2 3">
    <name type="scientific">Paramuricea clavata</name>
    <name type="common">Red gorgonian</name>
    <name type="synonym">Violescent sea-whip</name>
    <dbReference type="NCBI Taxonomy" id="317549"/>
    <lineage>
        <taxon>Eukaryota</taxon>
        <taxon>Metazoa</taxon>
        <taxon>Cnidaria</taxon>
        <taxon>Anthozoa</taxon>
        <taxon>Octocorallia</taxon>
        <taxon>Malacalcyonacea</taxon>
        <taxon>Plexauridae</taxon>
        <taxon>Paramuricea</taxon>
    </lineage>
</organism>
<sequence length="125" mass="13900">MAYCGLLHQPAKPKQMLIFFSVDQTTAVQETTKVKHVIEGDMVQEGATVLVEFGKENFKARVVKLHDDPSVLLEAETDFLIQMFGDENYQVTVDKENMPPTTLPTGKETQGNNTKATSISSKPKK</sequence>
<protein>
    <submittedName>
        <fullName evidence="2">Uncharacterized protein</fullName>
    </submittedName>
</protein>
<feature type="compositionally biased region" description="Polar residues" evidence="1">
    <location>
        <begin position="99"/>
        <end position="125"/>
    </location>
</feature>
<accession>A0A7D9L2G4</accession>
<proteinExistence type="predicted"/>
<feature type="non-terminal residue" evidence="2">
    <location>
        <position position="125"/>
    </location>
</feature>
<feature type="region of interest" description="Disordered" evidence="1">
    <location>
        <begin position="95"/>
        <end position="125"/>
    </location>
</feature>
<gene>
    <name evidence="2" type="ORF">PACLA_8A005444</name>
</gene>
<keyword evidence="3" id="KW-1185">Reference proteome</keyword>
<dbReference type="EMBL" id="CACRXK020011575">
    <property type="protein sequence ID" value="CAB4021702.1"/>
    <property type="molecule type" value="Genomic_DNA"/>
</dbReference>